<gene>
    <name evidence="1" type="ORF">QGM71_13035</name>
</gene>
<sequence>MESLLQICEDTKEELGRQLQDREVAFLQWMYERYVDEQKGGVLQNISR</sequence>
<dbReference type="RefSeq" id="WP_327607985.1">
    <property type="nucleotide sequence ID" value="NZ_JARZFX010000006.1"/>
</dbReference>
<protein>
    <submittedName>
        <fullName evidence="1">Uncharacterized protein</fullName>
    </submittedName>
</protein>
<comment type="caution">
    <text evidence="1">The sequence shown here is derived from an EMBL/GenBank/DDBJ whole genome shotgun (WGS) entry which is preliminary data.</text>
</comment>
<reference evidence="1 2" key="1">
    <citation type="journal article" date="2024" name="Int. J. Syst. Evol. Microbiol.">
        <title>Virgibacillus tibetensis sp. nov., isolated from salt lake on the Tibetan Plateau of China.</title>
        <authorList>
            <person name="Phurbu D."/>
            <person name="Liu Z.-X."/>
            <person name="Wang R."/>
            <person name="Zheng Y.-Y."/>
            <person name="Liu H.-C."/>
            <person name="Zhou Y.-G."/>
            <person name="Yu Y.-J."/>
            <person name="Li A.-H."/>
        </authorList>
    </citation>
    <scope>NUCLEOTIDE SEQUENCE [LARGE SCALE GENOMIC DNA]</scope>
    <source>
        <strain evidence="1 2">C22-A2</strain>
    </source>
</reference>
<name>A0ABU6KGZ1_9BACI</name>
<organism evidence="1 2">
    <name type="scientific">Virgibacillus tibetensis</name>
    <dbReference type="NCBI Taxonomy" id="3042313"/>
    <lineage>
        <taxon>Bacteria</taxon>
        <taxon>Bacillati</taxon>
        <taxon>Bacillota</taxon>
        <taxon>Bacilli</taxon>
        <taxon>Bacillales</taxon>
        <taxon>Bacillaceae</taxon>
        <taxon>Virgibacillus</taxon>
    </lineage>
</organism>
<keyword evidence="2" id="KW-1185">Reference proteome</keyword>
<evidence type="ECO:0000313" key="1">
    <source>
        <dbReference type="EMBL" id="MEC5424418.1"/>
    </source>
</evidence>
<proteinExistence type="predicted"/>
<dbReference type="Proteomes" id="UP001335737">
    <property type="component" value="Unassembled WGS sequence"/>
</dbReference>
<dbReference type="EMBL" id="JARZFX010000006">
    <property type="protein sequence ID" value="MEC5424418.1"/>
    <property type="molecule type" value="Genomic_DNA"/>
</dbReference>
<evidence type="ECO:0000313" key="2">
    <source>
        <dbReference type="Proteomes" id="UP001335737"/>
    </source>
</evidence>
<accession>A0ABU6KGZ1</accession>